<dbReference type="Proteomes" id="UP000838756">
    <property type="component" value="Unassembled WGS sequence"/>
</dbReference>
<evidence type="ECO:0000313" key="3">
    <source>
        <dbReference type="Proteomes" id="UP000838756"/>
    </source>
</evidence>
<organism evidence="2 3">
    <name type="scientific">Pararge aegeria aegeria</name>
    <dbReference type="NCBI Taxonomy" id="348720"/>
    <lineage>
        <taxon>Eukaryota</taxon>
        <taxon>Metazoa</taxon>
        <taxon>Ecdysozoa</taxon>
        <taxon>Arthropoda</taxon>
        <taxon>Hexapoda</taxon>
        <taxon>Insecta</taxon>
        <taxon>Pterygota</taxon>
        <taxon>Neoptera</taxon>
        <taxon>Endopterygota</taxon>
        <taxon>Lepidoptera</taxon>
        <taxon>Glossata</taxon>
        <taxon>Ditrysia</taxon>
        <taxon>Papilionoidea</taxon>
        <taxon>Nymphalidae</taxon>
        <taxon>Satyrinae</taxon>
        <taxon>Satyrini</taxon>
        <taxon>Parargina</taxon>
        <taxon>Pararge</taxon>
    </lineage>
</organism>
<dbReference type="EMBL" id="CAKXAJ010026149">
    <property type="protein sequence ID" value="CAH2258739.1"/>
    <property type="molecule type" value="Genomic_DNA"/>
</dbReference>
<keyword evidence="3" id="KW-1185">Reference proteome</keyword>
<reference evidence="2" key="1">
    <citation type="submission" date="2022-03" db="EMBL/GenBank/DDBJ databases">
        <authorList>
            <person name="Lindestad O."/>
        </authorList>
    </citation>
    <scope>NUCLEOTIDE SEQUENCE</scope>
</reference>
<comment type="caution">
    <text evidence="2">The sequence shown here is derived from an EMBL/GenBank/DDBJ whole genome shotgun (WGS) entry which is preliminary data.</text>
</comment>
<sequence length="109" mass="12434">MYIFFEISRGAASLLCEEWNVISYRLIHRCTFQSEDLSPTGDEFPASVARRSPSRGQAAFMSETPAPDPPTADRLRFHIVLSQPFRRLLATLLARRRRPSPPKTCRCLP</sequence>
<dbReference type="AlphaFoldDB" id="A0A8S4S710"/>
<feature type="region of interest" description="Disordered" evidence="1">
    <location>
        <begin position="43"/>
        <end position="70"/>
    </location>
</feature>
<gene>
    <name evidence="2" type="primary">jg5413</name>
    <name evidence="2" type="ORF">PAEG_LOCUS23409</name>
</gene>
<name>A0A8S4S710_9NEOP</name>
<accession>A0A8S4S710</accession>
<evidence type="ECO:0000313" key="2">
    <source>
        <dbReference type="EMBL" id="CAH2258739.1"/>
    </source>
</evidence>
<proteinExistence type="predicted"/>
<evidence type="ECO:0000256" key="1">
    <source>
        <dbReference type="SAM" id="MobiDB-lite"/>
    </source>
</evidence>
<protein>
    <submittedName>
        <fullName evidence="2">Jg5413 protein</fullName>
    </submittedName>
</protein>